<feature type="domain" description="C-type lectin" evidence="4">
    <location>
        <begin position="78"/>
        <end position="199"/>
    </location>
</feature>
<evidence type="ECO:0000256" key="1">
    <source>
        <dbReference type="ARBA" id="ARBA00022734"/>
    </source>
</evidence>
<feature type="chain" id="PRO_5034402980" evidence="3">
    <location>
        <begin position="27"/>
        <end position="203"/>
    </location>
</feature>
<name>A0A8C2XJR4_CYCLU</name>
<dbReference type="GO" id="GO:0030246">
    <property type="term" value="F:carbohydrate binding"/>
    <property type="evidence" value="ECO:0007669"/>
    <property type="project" value="UniProtKB-KW"/>
</dbReference>
<protein>
    <submittedName>
        <fullName evidence="5">C-type lectin domain family 3 member B</fullName>
    </submittedName>
</protein>
<dbReference type="PANTHER" id="PTHR22799:SF3">
    <property type="entry name" value="TETRANECTIN"/>
    <property type="match status" value="1"/>
</dbReference>
<organism evidence="5 6">
    <name type="scientific">Cyclopterus lumpus</name>
    <name type="common">Lumpsucker</name>
    <dbReference type="NCBI Taxonomy" id="8103"/>
    <lineage>
        <taxon>Eukaryota</taxon>
        <taxon>Metazoa</taxon>
        <taxon>Chordata</taxon>
        <taxon>Craniata</taxon>
        <taxon>Vertebrata</taxon>
        <taxon>Euteleostomi</taxon>
        <taxon>Actinopterygii</taxon>
        <taxon>Neopterygii</taxon>
        <taxon>Teleostei</taxon>
        <taxon>Neoteleostei</taxon>
        <taxon>Acanthomorphata</taxon>
        <taxon>Eupercaria</taxon>
        <taxon>Perciformes</taxon>
        <taxon>Cottioidei</taxon>
        <taxon>Cottales</taxon>
        <taxon>Cyclopteridae</taxon>
        <taxon>Cyclopterus</taxon>
    </lineage>
</organism>
<dbReference type="InterPro" id="IPR001304">
    <property type="entry name" value="C-type_lectin-like"/>
</dbReference>
<dbReference type="GO" id="GO:0005615">
    <property type="term" value="C:extracellular space"/>
    <property type="evidence" value="ECO:0007669"/>
    <property type="project" value="TreeGrafter"/>
</dbReference>
<dbReference type="SMART" id="SM00034">
    <property type="entry name" value="CLECT"/>
    <property type="match status" value="1"/>
</dbReference>
<dbReference type="InterPro" id="IPR016187">
    <property type="entry name" value="CTDL_fold"/>
</dbReference>
<dbReference type="SUPFAM" id="SSF57944">
    <property type="entry name" value="Triple coiled coil domain of C-type lectins"/>
    <property type="match status" value="1"/>
</dbReference>
<dbReference type="FunFam" id="3.10.100.10:FF:000010">
    <property type="entry name" value="C-type lectin domain family 3 member A"/>
    <property type="match status" value="1"/>
</dbReference>
<keyword evidence="6" id="KW-1185">Reference proteome</keyword>
<reference evidence="5" key="1">
    <citation type="submission" date="2025-08" db="UniProtKB">
        <authorList>
            <consortium name="Ensembl"/>
        </authorList>
    </citation>
    <scope>IDENTIFICATION</scope>
</reference>
<dbReference type="PANTHER" id="PTHR22799">
    <property type="entry name" value="TETRANECTIN-RELATED"/>
    <property type="match status" value="1"/>
</dbReference>
<keyword evidence="3" id="KW-0732">Signal</keyword>
<evidence type="ECO:0000256" key="2">
    <source>
        <dbReference type="ARBA" id="ARBA00023157"/>
    </source>
</evidence>
<evidence type="ECO:0000256" key="3">
    <source>
        <dbReference type="SAM" id="SignalP"/>
    </source>
</evidence>
<dbReference type="AlphaFoldDB" id="A0A8C2XJR4"/>
<feature type="signal peptide" evidence="3">
    <location>
        <begin position="1"/>
        <end position="26"/>
    </location>
</feature>
<proteinExistence type="predicted"/>
<dbReference type="Proteomes" id="UP000694565">
    <property type="component" value="Unplaced"/>
</dbReference>
<keyword evidence="1" id="KW-0430">Lectin</keyword>
<evidence type="ECO:0000259" key="4">
    <source>
        <dbReference type="PROSITE" id="PS50041"/>
    </source>
</evidence>
<evidence type="ECO:0000313" key="5">
    <source>
        <dbReference type="Ensembl" id="ENSCLMP00005018901.1"/>
    </source>
</evidence>
<dbReference type="CDD" id="cd03596">
    <property type="entry name" value="CLECT_tetranectin_like"/>
    <property type="match status" value="1"/>
</dbReference>
<dbReference type="PROSITE" id="PS00615">
    <property type="entry name" value="C_TYPE_LECTIN_1"/>
    <property type="match status" value="1"/>
</dbReference>
<dbReference type="Gene3D" id="3.10.100.10">
    <property type="entry name" value="Mannose-Binding Protein A, subunit A"/>
    <property type="match status" value="1"/>
</dbReference>
<sequence>ISPSIMDAQGVWLMFGLLLMAHCTLQQTPSKKGTGKRDSANSAAIEELKKQITDIVTELSLLKEQQALQTVCLRGTKILGKCFLAVAEKKTFHAASEDCIAMGGSLSTPLTGDENDQLYNYVRQSIGPEEHIWLGINDMVTDGQWVDQSGSGVRFKNWETEITLQPDGGRSQNCGILSTTANGKWFDESCRAEKAFVCEFNIV</sequence>
<dbReference type="Pfam" id="PF00059">
    <property type="entry name" value="Lectin_C"/>
    <property type="match status" value="1"/>
</dbReference>
<dbReference type="PROSITE" id="PS50041">
    <property type="entry name" value="C_TYPE_LECTIN_2"/>
    <property type="match status" value="1"/>
</dbReference>
<gene>
    <name evidence="5" type="primary">clec3ba</name>
</gene>
<evidence type="ECO:0000313" key="6">
    <source>
        <dbReference type="Proteomes" id="UP000694565"/>
    </source>
</evidence>
<reference evidence="5" key="2">
    <citation type="submission" date="2025-09" db="UniProtKB">
        <authorList>
            <consortium name="Ensembl"/>
        </authorList>
    </citation>
    <scope>IDENTIFICATION</scope>
</reference>
<dbReference type="InterPro" id="IPR016186">
    <property type="entry name" value="C-type_lectin-like/link_sf"/>
</dbReference>
<dbReference type="GO" id="GO:0030282">
    <property type="term" value="P:bone mineralization"/>
    <property type="evidence" value="ECO:0007669"/>
    <property type="project" value="TreeGrafter"/>
</dbReference>
<dbReference type="Ensembl" id="ENSCLMT00005019918.1">
    <property type="protein sequence ID" value="ENSCLMP00005018901.1"/>
    <property type="gene ID" value="ENSCLMG00005009520.1"/>
</dbReference>
<dbReference type="GeneTree" id="ENSGT00950000183186"/>
<accession>A0A8C2XJR4</accession>
<dbReference type="InterPro" id="IPR018378">
    <property type="entry name" value="C-type_lectin_CS"/>
</dbReference>
<keyword evidence="2" id="KW-1015">Disulfide bond</keyword>
<dbReference type="SUPFAM" id="SSF56436">
    <property type="entry name" value="C-type lectin-like"/>
    <property type="match status" value="1"/>
</dbReference>
<dbReference type="InterPro" id="IPR051663">
    <property type="entry name" value="CLec_Tetranectin-domain"/>
</dbReference>